<dbReference type="PROSITE" id="PS51186">
    <property type="entry name" value="GNAT"/>
    <property type="match status" value="1"/>
</dbReference>
<feature type="domain" description="N-acetyltransferase" evidence="1">
    <location>
        <begin position="1"/>
        <end position="105"/>
    </location>
</feature>
<dbReference type="SUPFAM" id="SSF55729">
    <property type="entry name" value="Acyl-CoA N-acyltransferases (Nat)"/>
    <property type="match status" value="1"/>
</dbReference>
<organism evidence="2 3">
    <name type="scientific">Thermus tengchongensis</name>
    <dbReference type="NCBI Taxonomy" id="1214928"/>
    <lineage>
        <taxon>Bacteria</taxon>
        <taxon>Thermotogati</taxon>
        <taxon>Deinococcota</taxon>
        <taxon>Deinococci</taxon>
        <taxon>Thermales</taxon>
        <taxon>Thermaceae</taxon>
        <taxon>Thermus</taxon>
    </lineage>
</organism>
<dbReference type="InterPro" id="IPR016181">
    <property type="entry name" value="Acyl_CoA_acyltransferase"/>
</dbReference>
<proteinExistence type="predicted"/>
<keyword evidence="3" id="KW-1185">Reference proteome</keyword>
<protein>
    <submittedName>
        <fullName evidence="2">GNAT family N-acetyltransferase</fullName>
    </submittedName>
</protein>
<name>A0ABY2K362_9DEIN</name>
<dbReference type="CDD" id="cd04301">
    <property type="entry name" value="NAT_SF"/>
    <property type="match status" value="1"/>
</dbReference>
<dbReference type="Pfam" id="PF00583">
    <property type="entry name" value="Acetyltransf_1"/>
    <property type="match status" value="1"/>
</dbReference>
<dbReference type="Proteomes" id="UP000297244">
    <property type="component" value="Unassembled WGS sequence"/>
</dbReference>
<dbReference type="EMBL" id="SKBL01000041">
    <property type="protein sequence ID" value="TFU14185.1"/>
    <property type="molecule type" value="Genomic_DNA"/>
</dbReference>
<sequence length="105" mass="11716">MDTGNCFVVEAHQQVVGYAVLEYTFYAQGFISLLYIHPNYRGQGVGTMLVRYLESVCQTPKLFTSTNLSNVAMQGLLVKLGYMLSGVIHHLDQGDPELVFVKALR</sequence>
<comment type="caution">
    <text evidence="2">The sequence shown here is derived from an EMBL/GenBank/DDBJ whole genome shotgun (WGS) entry which is preliminary data.</text>
</comment>
<accession>A0ABY2K362</accession>
<dbReference type="InterPro" id="IPR000182">
    <property type="entry name" value="GNAT_dom"/>
</dbReference>
<evidence type="ECO:0000313" key="2">
    <source>
        <dbReference type="EMBL" id="TFU14185.1"/>
    </source>
</evidence>
<gene>
    <name evidence="2" type="ORF">E0489_12915</name>
</gene>
<dbReference type="Gene3D" id="3.40.630.30">
    <property type="match status" value="1"/>
</dbReference>
<evidence type="ECO:0000259" key="1">
    <source>
        <dbReference type="PROSITE" id="PS51186"/>
    </source>
</evidence>
<evidence type="ECO:0000313" key="3">
    <source>
        <dbReference type="Proteomes" id="UP000297244"/>
    </source>
</evidence>
<reference evidence="2 3" key="1">
    <citation type="submission" date="2019-03" db="EMBL/GenBank/DDBJ databases">
        <title>Thermus tengchongensis species for the arsenic transformation mechanism.</title>
        <authorList>
            <person name="Yuan G.C."/>
        </authorList>
    </citation>
    <scope>NUCLEOTIDE SEQUENCE [LARGE SCALE GENOMIC DNA]</scope>
    <source>
        <strain evidence="2 3">15Y</strain>
    </source>
</reference>